<evidence type="ECO:0000256" key="9">
    <source>
        <dbReference type="SAM" id="Phobius"/>
    </source>
</evidence>
<feature type="domain" description="Trichome birefringence-like C-terminal" evidence="10">
    <location>
        <begin position="232"/>
        <end position="518"/>
    </location>
</feature>
<feature type="transmembrane region" description="Helical" evidence="9">
    <location>
        <begin position="12"/>
        <end position="33"/>
    </location>
</feature>
<dbReference type="OrthoDB" id="2016263at2759"/>
<keyword evidence="3 9" id="KW-0812">Transmembrane</keyword>
<evidence type="ECO:0000256" key="4">
    <source>
        <dbReference type="ARBA" id="ARBA00022968"/>
    </source>
</evidence>
<dbReference type="Pfam" id="PF14416">
    <property type="entry name" value="PMR5N"/>
    <property type="match status" value="1"/>
</dbReference>
<dbReference type="InterPro" id="IPR029962">
    <property type="entry name" value="TBL"/>
</dbReference>
<gene>
    <name evidence="13" type="primary">LOC105044734</name>
</gene>
<dbReference type="Pfam" id="PF13839">
    <property type="entry name" value="PC-Esterase"/>
    <property type="match status" value="1"/>
</dbReference>
<evidence type="ECO:0000256" key="3">
    <source>
        <dbReference type="ARBA" id="ARBA00022692"/>
    </source>
</evidence>
<sequence length="523" mass="60437">MKLVFFISNRKNAVPYYFIPFSFLIFVAVLYAADFTSILQQGCSKYQQLEYSTQKESKALIAREEGPRPTPIHGEETKLFDQIIVEPTILAQDEEAKIFNQVIAEPTATEGKSLQRGDEIKQARTQVEEAKNSGEVSSEKKTSDEVSLEKKNSDEGDTVEPAEEKDLGVPFAVGKMEEGCDLFRGEWVYDEARPHYREQDCRFISSQFTCQAHGRPDMLYQHWRWQPHGCSLPSFNATFMLERLRGKRMLFVGDSLNRGQYSSMLCLLQHAIPQFSNSHSHHASHTVFRAPEYNASFEFFWAPFLVESNCDNASVHRVTDRVVHEYMGSLERHAQYWKGVDILVFNTYAWWITGTKIKIMRRYRGRKYIRLMTTEDGYRMVLKSMVSWLEKNMDPHKTRIFFMTMSPTHFRGMDWGGDLHGTCYGETTPIFDPTYWGSGASKSIMQVVGEVLGESKVPITIVNITQLSLYRKDAHTSIYKELRYNLTPAQVANPRSYADCNHWCLPGLQDTWNELLYTKLFFL</sequence>
<dbReference type="AlphaFoldDB" id="A0A6I9R5K5"/>
<dbReference type="KEGG" id="egu:105044734"/>
<proteinExistence type="inferred from homology"/>
<protein>
    <submittedName>
        <fullName evidence="13">Protein trichome birefringence-like 33</fullName>
    </submittedName>
</protein>
<keyword evidence="5 9" id="KW-1133">Transmembrane helix</keyword>
<evidence type="ECO:0000313" key="13">
    <source>
        <dbReference type="RefSeq" id="XP_010921024.1"/>
    </source>
</evidence>
<dbReference type="GO" id="GO:1990538">
    <property type="term" value="F:xylan O-acetyltransferase activity"/>
    <property type="evidence" value="ECO:0007669"/>
    <property type="project" value="UniProtKB-ARBA"/>
</dbReference>
<dbReference type="InterPro" id="IPR026057">
    <property type="entry name" value="TBL_C"/>
</dbReference>
<keyword evidence="4" id="KW-0735">Signal-anchor</keyword>
<dbReference type="GeneID" id="105044734"/>
<evidence type="ECO:0000256" key="6">
    <source>
        <dbReference type="ARBA" id="ARBA00023034"/>
    </source>
</evidence>
<reference evidence="13" key="1">
    <citation type="submission" date="2025-08" db="UniProtKB">
        <authorList>
            <consortium name="RefSeq"/>
        </authorList>
    </citation>
    <scope>IDENTIFICATION</scope>
</reference>
<dbReference type="PANTHER" id="PTHR32285">
    <property type="entry name" value="PROTEIN TRICHOME BIREFRINGENCE-LIKE 9-RELATED"/>
    <property type="match status" value="1"/>
</dbReference>
<keyword evidence="12" id="KW-1185">Reference proteome</keyword>
<evidence type="ECO:0000256" key="7">
    <source>
        <dbReference type="ARBA" id="ARBA00023136"/>
    </source>
</evidence>
<dbReference type="InterPro" id="IPR025846">
    <property type="entry name" value="TBL_N"/>
</dbReference>
<keyword evidence="6" id="KW-0333">Golgi apparatus</keyword>
<organism evidence="12 13">
    <name type="scientific">Elaeis guineensis var. tenera</name>
    <name type="common">Oil palm</name>
    <dbReference type="NCBI Taxonomy" id="51953"/>
    <lineage>
        <taxon>Eukaryota</taxon>
        <taxon>Viridiplantae</taxon>
        <taxon>Streptophyta</taxon>
        <taxon>Embryophyta</taxon>
        <taxon>Tracheophyta</taxon>
        <taxon>Spermatophyta</taxon>
        <taxon>Magnoliopsida</taxon>
        <taxon>Liliopsida</taxon>
        <taxon>Arecaceae</taxon>
        <taxon>Arecoideae</taxon>
        <taxon>Cocoseae</taxon>
        <taxon>Elaeidinae</taxon>
        <taxon>Elaeis</taxon>
    </lineage>
</organism>
<evidence type="ECO:0000256" key="8">
    <source>
        <dbReference type="SAM" id="MobiDB-lite"/>
    </source>
</evidence>
<feature type="compositionally biased region" description="Basic and acidic residues" evidence="8">
    <location>
        <begin position="127"/>
        <end position="154"/>
    </location>
</feature>
<evidence type="ECO:0000259" key="11">
    <source>
        <dbReference type="Pfam" id="PF14416"/>
    </source>
</evidence>
<feature type="domain" description="Trichome birefringence-like N-terminal" evidence="11">
    <location>
        <begin position="179"/>
        <end position="231"/>
    </location>
</feature>
<evidence type="ECO:0000256" key="2">
    <source>
        <dbReference type="ARBA" id="ARBA00007727"/>
    </source>
</evidence>
<keyword evidence="7 9" id="KW-0472">Membrane</keyword>
<name>A0A6I9R5K5_ELAGV</name>
<accession>A0A6I9R5K5</accession>
<comment type="subcellular location">
    <subcellularLocation>
        <location evidence="1">Golgi apparatus membrane</location>
        <topology evidence="1">Single-pass type II membrane protein</topology>
    </subcellularLocation>
</comment>
<evidence type="ECO:0000313" key="12">
    <source>
        <dbReference type="Proteomes" id="UP000504607"/>
    </source>
</evidence>
<dbReference type="RefSeq" id="XP_010921024.1">
    <property type="nucleotide sequence ID" value="XM_010922722.3"/>
</dbReference>
<dbReference type="GO" id="GO:0000139">
    <property type="term" value="C:Golgi membrane"/>
    <property type="evidence" value="ECO:0007669"/>
    <property type="project" value="UniProtKB-SubCell"/>
</dbReference>
<evidence type="ECO:0000256" key="1">
    <source>
        <dbReference type="ARBA" id="ARBA00004323"/>
    </source>
</evidence>
<evidence type="ECO:0000259" key="10">
    <source>
        <dbReference type="Pfam" id="PF13839"/>
    </source>
</evidence>
<dbReference type="InParanoid" id="A0A6I9R5K5"/>
<comment type="similarity">
    <text evidence="2">Belongs to the PC-esterase family. TBL subfamily.</text>
</comment>
<dbReference type="Proteomes" id="UP000504607">
    <property type="component" value="Chromosome 5"/>
</dbReference>
<feature type="region of interest" description="Disordered" evidence="8">
    <location>
        <begin position="127"/>
        <end position="164"/>
    </location>
</feature>
<evidence type="ECO:0000256" key="5">
    <source>
        <dbReference type="ARBA" id="ARBA00022989"/>
    </source>
</evidence>
<dbReference type="PANTHER" id="PTHR32285:SF370">
    <property type="entry name" value="XYLAN O-ACETYLTRANSFERASE 9-RELATED"/>
    <property type="match status" value="1"/>
</dbReference>